<evidence type="ECO:0000313" key="6">
    <source>
        <dbReference type="Proteomes" id="UP000295632"/>
    </source>
</evidence>
<accession>A0A4R6TVH5</accession>
<dbReference type="RefSeq" id="WP_133581925.1">
    <property type="nucleotide sequence ID" value="NZ_SNYJ01000021.1"/>
</dbReference>
<comment type="similarity">
    <text evidence="2">Belongs to the DapA family.</text>
</comment>
<protein>
    <submittedName>
        <fullName evidence="5">4-hydroxy-tetrahydrodipicolinate synthase</fullName>
    </submittedName>
</protein>
<dbReference type="GO" id="GO:0008840">
    <property type="term" value="F:4-hydroxy-tetrahydrodipicolinate synthase activity"/>
    <property type="evidence" value="ECO:0007669"/>
    <property type="project" value="TreeGrafter"/>
</dbReference>
<keyword evidence="1 2" id="KW-0456">Lyase</keyword>
<dbReference type="Pfam" id="PF00701">
    <property type="entry name" value="DHDPS"/>
    <property type="match status" value="1"/>
</dbReference>
<dbReference type="InterPro" id="IPR002220">
    <property type="entry name" value="DapA-like"/>
</dbReference>
<dbReference type="PRINTS" id="PR00146">
    <property type="entry name" value="DHPICSNTHASE"/>
</dbReference>
<keyword evidence="6" id="KW-1185">Reference proteome</keyword>
<evidence type="ECO:0000313" key="5">
    <source>
        <dbReference type="EMBL" id="TDQ35450.1"/>
    </source>
</evidence>
<dbReference type="SMART" id="SM01130">
    <property type="entry name" value="DHDPS"/>
    <property type="match status" value="1"/>
</dbReference>
<feature type="active site" description="Schiff-base intermediate with substrate" evidence="3">
    <location>
        <position position="162"/>
    </location>
</feature>
<evidence type="ECO:0000256" key="1">
    <source>
        <dbReference type="ARBA" id="ARBA00023239"/>
    </source>
</evidence>
<sequence>MNRFNGVYVALVTPMKEDFSVDFSQLEDLCKWLISEGVDGLVPAGSLGEYATLSSEERTAVVETVIQASNGQVPVIVGTGAPSTNQAVHWAEHALAQGAQGIMALPPINYNPREKEVIAHYEALNRVGIPIVAYNNPRDYATDLTPQLLAKLSKFENVVAVKEFSGDIRRVHDILDQTSLEVMIGVDDLALEGALAGATGWISGVPNALPQEGIRLFHNALQGELDVALPLYRSLIPLFHYDAEPQLVQSIKYMMSLAGKPVGPTRPPRLALEAEDYNEIKRHFERAKNYAQPSQGAK</sequence>
<dbReference type="PANTHER" id="PTHR12128">
    <property type="entry name" value="DIHYDRODIPICOLINATE SYNTHASE"/>
    <property type="match status" value="1"/>
</dbReference>
<feature type="active site" description="Proton donor/acceptor" evidence="3">
    <location>
        <position position="134"/>
    </location>
</feature>
<dbReference type="OrthoDB" id="9771791at2"/>
<evidence type="ECO:0000256" key="2">
    <source>
        <dbReference type="PIRNR" id="PIRNR001365"/>
    </source>
</evidence>
<dbReference type="EMBL" id="SNYJ01000021">
    <property type="protein sequence ID" value="TDQ35450.1"/>
    <property type="molecule type" value="Genomic_DNA"/>
</dbReference>
<dbReference type="CDD" id="cd00408">
    <property type="entry name" value="DHDPS-like"/>
    <property type="match status" value="1"/>
</dbReference>
<dbReference type="SUPFAM" id="SSF51569">
    <property type="entry name" value="Aldolase"/>
    <property type="match status" value="1"/>
</dbReference>
<organism evidence="5 6">
    <name type="scientific">Aureibacillus halotolerans</name>
    <dbReference type="NCBI Taxonomy" id="1508390"/>
    <lineage>
        <taxon>Bacteria</taxon>
        <taxon>Bacillati</taxon>
        <taxon>Bacillota</taxon>
        <taxon>Bacilli</taxon>
        <taxon>Bacillales</taxon>
        <taxon>Bacillaceae</taxon>
        <taxon>Aureibacillus</taxon>
    </lineage>
</organism>
<comment type="caution">
    <text evidence="5">The sequence shown here is derived from an EMBL/GenBank/DDBJ whole genome shotgun (WGS) entry which is preliminary data.</text>
</comment>
<dbReference type="PANTHER" id="PTHR12128:SF72">
    <property type="entry name" value="DIHYDRODIPICOLINATE SYNTHASE"/>
    <property type="match status" value="1"/>
</dbReference>
<gene>
    <name evidence="5" type="ORF">EV213_12168</name>
</gene>
<evidence type="ECO:0000256" key="4">
    <source>
        <dbReference type="PIRSR" id="PIRSR001365-2"/>
    </source>
</evidence>
<proteinExistence type="inferred from homology"/>
<dbReference type="PIRSF" id="PIRSF001365">
    <property type="entry name" value="DHDPS"/>
    <property type="match status" value="1"/>
</dbReference>
<dbReference type="AlphaFoldDB" id="A0A4R6TVH5"/>
<dbReference type="Proteomes" id="UP000295632">
    <property type="component" value="Unassembled WGS sequence"/>
</dbReference>
<reference evidence="5 6" key="1">
    <citation type="submission" date="2019-03" db="EMBL/GenBank/DDBJ databases">
        <title>Genomic Encyclopedia of Type Strains, Phase IV (KMG-IV): sequencing the most valuable type-strain genomes for metagenomic binning, comparative biology and taxonomic classification.</title>
        <authorList>
            <person name="Goeker M."/>
        </authorList>
    </citation>
    <scope>NUCLEOTIDE SEQUENCE [LARGE SCALE GENOMIC DNA]</scope>
    <source>
        <strain evidence="5 6">DSM 28697</strain>
    </source>
</reference>
<dbReference type="InterPro" id="IPR013785">
    <property type="entry name" value="Aldolase_TIM"/>
</dbReference>
<name>A0A4R6TVH5_9BACI</name>
<feature type="binding site" evidence="4">
    <location>
        <position position="202"/>
    </location>
    <ligand>
        <name>pyruvate</name>
        <dbReference type="ChEBI" id="CHEBI:15361"/>
    </ligand>
</feature>
<evidence type="ECO:0000256" key="3">
    <source>
        <dbReference type="PIRSR" id="PIRSR001365-1"/>
    </source>
</evidence>
<dbReference type="Gene3D" id="3.20.20.70">
    <property type="entry name" value="Aldolase class I"/>
    <property type="match status" value="1"/>
</dbReference>